<dbReference type="EMBL" id="CABIJS010000697">
    <property type="protein sequence ID" value="VUZ55842.1"/>
    <property type="molecule type" value="Genomic_DNA"/>
</dbReference>
<gene>
    <name evidence="1" type="ORF">WMSIL1_LOCUS13634</name>
</gene>
<protein>
    <submittedName>
        <fullName evidence="1">Uncharacterized protein</fullName>
    </submittedName>
</protein>
<name>A0A564Z8T9_HYMDI</name>
<proteinExistence type="predicted"/>
<keyword evidence="2" id="KW-1185">Reference proteome</keyword>
<accession>A0A564Z8T9</accession>
<dbReference type="AlphaFoldDB" id="A0A564Z8T9"/>
<organism evidence="1 2">
    <name type="scientific">Hymenolepis diminuta</name>
    <name type="common">Rat tapeworm</name>
    <dbReference type="NCBI Taxonomy" id="6216"/>
    <lineage>
        <taxon>Eukaryota</taxon>
        <taxon>Metazoa</taxon>
        <taxon>Spiralia</taxon>
        <taxon>Lophotrochozoa</taxon>
        <taxon>Platyhelminthes</taxon>
        <taxon>Cestoda</taxon>
        <taxon>Eucestoda</taxon>
        <taxon>Cyclophyllidea</taxon>
        <taxon>Hymenolepididae</taxon>
        <taxon>Hymenolepis</taxon>
    </lineage>
</organism>
<sequence length="113" mass="13079">MHVDLFLPESDIISNKLTIFHPVILEDTHVAVIGYSKSNQANMLRSSMWRYLITSSDKISVSKVKTVFAAQLIEIFINHSNFDNFLWSLLFRLQYCYVIPGATERFKIMGSEF</sequence>
<evidence type="ECO:0000313" key="2">
    <source>
        <dbReference type="Proteomes" id="UP000321570"/>
    </source>
</evidence>
<feature type="non-terminal residue" evidence="1">
    <location>
        <position position="113"/>
    </location>
</feature>
<dbReference type="Proteomes" id="UP000321570">
    <property type="component" value="Unassembled WGS sequence"/>
</dbReference>
<reference evidence="1 2" key="1">
    <citation type="submission" date="2019-07" db="EMBL/GenBank/DDBJ databases">
        <authorList>
            <person name="Jastrzebski P J."/>
            <person name="Paukszto L."/>
            <person name="Jastrzebski P J."/>
        </authorList>
    </citation>
    <scope>NUCLEOTIDE SEQUENCE [LARGE SCALE GENOMIC DNA]</scope>
    <source>
        <strain evidence="1 2">WMS-il1</strain>
    </source>
</reference>
<evidence type="ECO:0000313" key="1">
    <source>
        <dbReference type="EMBL" id="VUZ55842.1"/>
    </source>
</evidence>